<evidence type="ECO:0000313" key="9">
    <source>
        <dbReference type="EMBL" id="KXB34533.1"/>
    </source>
</evidence>
<keyword evidence="4" id="KW-0479">Metal-binding</keyword>
<dbReference type="SUPFAM" id="SSF55031">
    <property type="entry name" value="Bacterial exopeptidase dimerisation domain"/>
    <property type="match status" value="1"/>
</dbReference>
<comment type="cofactor">
    <cofactor evidence="2">
        <name>Zn(2+)</name>
        <dbReference type="ChEBI" id="CHEBI:29105"/>
    </cofactor>
</comment>
<evidence type="ECO:0000256" key="5">
    <source>
        <dbReference type="ARBA" id="ARBA00022801"/>
    </source>
</evidence>
<proteinExistence type="inferred from homology"/>
<dbReference type="GO" id="GO:0016787">
    <property type="term" value="F:hydrolase activity"/>
    <property type="evidence" value="ECO:0007669"/>
    <property type="project" value="UniProtKB-KW"/>
</dbReference>
<evidence type="ECO:0000313" key="10">
    <source>
        <dbReference type="Proteomes" id="UP000070422"/>
    </source>
</evidence>
<dbReference type="SUPFAM" id="SSF53187">
    <property type="entry name" value="Zn-dependent exopeptidases"/>
    <property type="match status" value="1"/>
</dbReference>
<dbReference type="Pfam" id="PF07687">
    <property type="entry name" value="M20_dimer"/>
    <property type="match status" value="1"/>
</dbReference>
<dbReference type="Pfam" id="PF01546">
    <property type="entry name" value="Peptidase_M20"/>
    <property type="match status" value="1"/>
</dbReference>
<keyword evidence="7" id="KW-0170">Cobalt</keyword>
<keyword evidence="6" id="KW-0862">Zinc</keyword>
<gene>
    <name evidence="9" type="ORF">HMPREF3187_01301</name>
</gene>
<dbReference type="Proteomes" id="UP000070422">
    <property type="component" value="Unassembled WGS sequence"/>
</dbReference>
<dbReference type="InterPro" id="IPR050072">
    <property type="entry name" value="Peptidase_M20A"/>
</dbReference>
<comment type="caution">
    <text evidence="9">The sequence shown here is derived from an EMBL/GenBank/DDBJ whole genome shotgun (WGS) entry which is preliminary data.</text>
</comment>
<organism evidence="9 10">
    <name type="scientific">Aerococcus christensenii</name>
    <dbReference type="NCBI Taxonomy" id="87541"/>
    <lineage>
        <taxon>Bacteria</taxon>
        <taxon>Bacillati</taxon>
        <taxon>Bacillota</taxon>
        <taxon>Bacilli</taxon>
        <taxon>Lactobacillales</taxon>
        <taxon>Aerococcaceae</taxon>
        <taxon>Aerococcus</taxon>
    </lineage>
</organism>
<dbReference type="EMBL" id="LSCQ01000074">
    <property type="protein sequence ID" value="KXB34533.1"/>
    <property type="molecule type" value="Genomic_DNA"/>
</dbReference>
<reference evidence="9 10" key="1">
    <citation type="submission" date="2016-01" db="EMBL/GenBank/DDBJ databases">
        <authorList>
            <person name="Oliw E.H."/>
        </authorList>
    </citation>
    <scope>NUCLEOTIDE SEQUENCE [LARGE SCALE GENOMIC DNA]</scope>
    <source>
        <strain evidence="9 10">KA00635</strain>
    </source>
</reference>
<protein>
    <submittedName>
        <fullName evidence="9">Acetylornithine deacetylase</fullName>
    </submittedName>
</protein>
<accession>A0A133XUC6</accession>
<evidence type="ECO:0000256" key="2">
    <source>
        <dbReference type="ARBA" id="ARBA00001947"/>
    </source>
</evidence>
<evidence type="ECO:0000259" key="8">
    <source>
        <dbReference type="Pfam" id="PF07687"/>
    </source>
</evidence>
<dbReference type="GO" id="GO:0046872">
    <property type="term" value="F:metal ion binding"/>
    <property type="evidence" value="ECO:0007669"/>
    <property type="project" value="UniProtKB-KW"/>
</dbReference>
<dbReference type="Gene3D" id="3.40.630.10">
    <property type="entry name" value="Zn peptidases"/>
    <property type="match status" value="2"/>
</dbReference>
<dbReference type="NCBIfam" id="TIGR01910">
    <property type="entry name" value="DapE-ArgE"/>
    <property type="match status" value="1"/>
</dbReference>
<dbReference type="PANTHER" id="PTHR43808">
    <property type="entry name" value="ACETYLORNITHINE DEACETYLASE"/>
    <property type="match status" value="1"/>
</dbReference>
<dbReference type="NCBIfam" id="NF006370">
    <property type="entry name" value="PRK08596.1"/>
    <property type="match status" value="1"/>
</dbReference>
<dbReference type="PANTHER" id="PTHR43808:SF24">
    <property type="entry name" value="N-FORMYL-4-AMINO-5-AMINOMETHYL-2-METHYLPYRIMIDINE DEFORMYLASE"/>
    <property type="match status" value="1"/>
</dbReference>
<evidence type="ECO:0000256" key="3">
    <source>
        <dbReference type="ARBA" id="ARBA00006247"/>
    </source>
</evidence>
<dbReference type="InterPro" id="IPR010182">
    <property type="entry name" value="ArgE/DapE"/>
</dbReference>
<dbReference type="STRING" id="87541.AWM71_06130"/>
<feature type="domain" description="Peptidase M20 dimerisation" evidence="8">
    <location>
        <begin position="218"/>
        <end position="311"/>
    </location>
</feature>
<dbReference type="AlphaFoldDB" id="A0A133XUC6"/>
<name>A0A133XUC6_9LACT</name>
<evidence type="ECO:0000256" key="1">
    <source>
        <dbReference type="ARBA" id="ARBA00001941"/>
    </source>
</evidence>
<comment type="cofactor">
    <cofactor evidence="1">
        <name>Co(2+)</name>
        <dbReference type="ChEBI" id="CHEBI:48828"/>
    </cofactor>
</comment>
<evidence type="ECO:0000256" key="4">
    <source>
        <dbReference type="ARBA" id="ARBA00022723"/>
    </source>
</evidence>
<dbReference type="InterPro" id="IPR002933">
    <property type="entry name" value="Peptidase_M20"/>
</dbReference>
<dbReference type="PATRIC" id="fig|87541.4.peg.1284"/>
<dbReference type="InterPro" id="IPR011650">
    <property type="entry name" value="Peptidase_M20_dimer"/>
</dbReference>
<comment type="similarity">
    <text evidence="3">Belongs to the peptidase M20A family.</text>
</comment>
<dbReference type="Gene3D" id="3.30.70.360">
    <property type="match status" value="1"/>
</dbReference>
<dbReference type="InterPro" id="IPR036264">
    <property type="entry name" value="Bact_exopeptidase_dim_dom"/>
</dbReference>
<sequence length="428" mass="48410">MIRRFLMNKEQLSQLIEDRFDELLDLLDQLIRFETVSPPARNTQPIQAFVRQYLTDQDFEVDHWPFFQKDELLVGCKKGTDSTNYHSLVLNGHVDVAPIGDEKDWIYPPFQLTQKDGRLYGRGTSDMKAAIAADLFLFKLLKEEGIPLKGDLLFHSVVGEESGEAGTREILEKGYGADYAIVSDTSELKIWGQGGCITGWIKLKTDKVFHDGNRRNLIHAGGGLKGFSTVEKMVKLIEGLQELERYWAITKSYPEFATGSNTINPAYIEGGRNPAFIADTCSLWFTVHFYPNEKVEDITKEVTEHIQKVAQADPWMRDNPPIVEWGGRSMAEDKGEIFPALELDQDHPGFKHLVKAYQNIKGEDPVIGMSPSVSDSGWFTPFNIPVVCFGPGEMKEAHALNESSSRQELLEFTQIIGAFILDWCNQKR</sequence>
<evidence type="ECO:0000256" key="6">
    <source>
        <dbReference type="ARBA" id="ARBA00022833"/>
    </source>
</evidence>
<keyword evidence="5" id="KW-0378">Hydrolase</keyword>
<evidence type="ECO:0000256" key="7">
    <source>
        <dbReference type="ARBA" id="ARBA00023285"/>
    </source>
</evidence>